<name>A0A6C0KXW9_9ZZZZ</name>
<dbReference type="PANTHER" id="PTHR23409:SF18">
    <property type="entry name" value="RIBONUCLEOSIDE-DIPHOSPHATE REDUCTASE SUBUNIT M2"/>
    <property type="match status" value="1"/>
</dbReference>
<dbReference type="EMBL" id="MN741018">
    <property type="protein sequence ID" value="QHU22822.1"/>
    <property type="molecule type" value="Genomic_DNA"/>
</dbReference>
<feature type="transmembrane region" description="Helical" evidence="2">
    <location>
        <begin position="167"/>
        <end position="188"/>
    </location>
</feature>
<protein>
    <submittedName>
        <fullName evidence="3">Uncharacterized protein</fullName>
    </submittedName>
</protein>
<evidence type="ECO:0000256" key="1">
    <source>
        <dbReference type="ARBA" id="ARBA00009303"/>
    </source>
</evidence>
<dbReference type="Pfam" id="PF00268">
    <property type="entry name" value="Ribonuc_red_sm"/>
    <property type="match status" value="1"/>
</dbReference>
<dbReference type="PANTHER" id="PTHR23409">
    <property type="entry name" value="RIBONUCLEOSIDE-DIPHOSPHATE REDUCTASE SMALL CHAIN"/>
    <property type="match status" value="1"/>
</dbReference>
<proteinExistence type="inferred from homology"/>
<dbReference type="InterPro" id="IPR000358">
    <property type="entry name" value="RNR_small_fam"/>
</dbReference>
<dbReference type="InterPro" id="IPR009078">
    <property type="entry name" value="Ferritin-like_SF"/>
</dbReference>
<dbReference type="CDD" id="cd01049">
    <property type="entry name" value="RNRR2"/>
    <property type="match status" value="1"/>
</dbReference>
<keyword evidence="2" id="KW-0812">Transmembrane</keyword>
<dbReference type="GO" id="GO:0016491">
    <property type="term" value="F:oxidoreductase activity"/>
    <property type="evidence" value="ECO:0007669"/>
    <property type="project" value="InterPro"/>
</dbReference>
<dbReference type="InterPro" id="IPR012348">
    <property type="entry name" value="RNR-like"/>
</dbReference>
<dbReference type="SUPFAM" id="SSF47240">
    <property type="entry name" value="Ferritin-like"/>
    <property type="match status" value="1"/>
</dbReference>
<evidence type="ECO:0000256" key="2">
    <source>
        <dbReference type="SAM" id="Phobius"/>
    </source>
</evidence>
<keyword evidence="2" id="KW-0472">Membrane</keyword>
<dbReference type="InterPro" id="IPR033909">
    <property type="entry name" value="RNR_small"/>
</dbReference>
<comment type="similarity">
    <text evidence="1">Belongs to the ribonucleoside diphosphate reductase small chain family.</text>
</comment>
<organism evidence="3">
    <name type="scientific">viral metagenome</name>
    <dbReference type="NCBI Taxonomy" id="1070528"/>
    <lineage>
        <taxon>unclassified sequences</taxon>
        <taxon>metagenomes</taxon>
        <taxon>organismal metagenomes</taxon>
    </lineage>
</organism>
<evidence type="ECO:0000313" key="3">
    <source>
        <dbReference type="EMBL" id="QHU22822.1"/>
    </source>
</evidence>
<reference evidence="3" key="1">
    <citation type="journal article" date="2020" name="Nature">
        <title>Giant virus diversity and host interactions through global metagenomics.</title>
        <authorList>
            <person name="Schulz F."/>
            <person name="Roux S."/>
            <person name="Paez-Espino D."/>
            <person name="Jungbluth S."/>
            <person name="Walsh D.A."/>
            <person name="Denef V.J."/>
            <person name="McMahon K.D."/>
            <person name="Konstantinidis K.T."/>
            <person name="Eloe-Fadrosh E.A."/>
            <person name="Kyrpides N.C."/>
            <person name="Woyke T."/>
        </authorList>
    </citation>
    <scope>NUCLEOTIDE SEQUENCE</scope>
    <source>
        <strain evidence="3">GVMAG-S-ERX555907-63</strain>
    </source>
</reference>
<dbReference type="GO" id="GO:0009263">
    <property type="term" value="P:deoxyribonucleotide biosynthetic process"/>
    <property type="evidence" value="ECO:0007669"/>
    <property type="project" value="InterPro"/>
</dbReference>
<keyword evidence="2" id="KW-1133">Transmembrane helix</keyword>
<dbReference type="AlphaFoldDB" id="A0A6C0KXW9"/>
<dbReference type="PIRSF" id="PIRSF000355">
    <property type="entry name" value="NrdB"/>
    <property type="match status" value="1"/>
</dbReference>
<accession>A0A6C0KXW9</accession>
<dbReference type="Gene3D" id="1.10.620.20">
    <property type="entry name" value="Ribonucleotide Reductase, subunit A"/>
    <property type="match status" value="1"/>
</dbReference>
<sequence length="336" mass="38335">MSNFNVKAIKPNSSSSSKMKRYTLFPIEHADVWSMYKAQVAAFWTAEEIDLAKDVVDWQKLSEDDKHFISMVLAFFAGSDGIVLENLVERFMSDIDIPEVRAFYAFQTAAETIHSETYSLLIETLIKDYEKKTILFDAINNFECINKKASWATKWIADEKSSFAERLVAFAAVEGIFFSGAFCSIFWLKKRGLMPGLCLSNEFISRDEALHTEFAILVYHKFAQKLEIETITKIIREAVTIEKEFICDALPCNLIGMNSRSMSDYIEFVADRLLVQLGCPKLYNKKNPFVFMEMISMEGKTNFFEKRVSEYSKAGVSAKNPVNSNTSKAFSINAEF</sequence>